<keyword evidence="1" id="KW-0472">Membrane</keyword>
<dbReference type="RefSeq" id="WP_169161710.1">
    <property type="nucleotide sequence ID" value="NZ_JABBFW010000013.1"/>
</dbReference>
<evidence type="ECO:0000256" key="1">
    <source>
        <dbReference type="SAM" id="Phobius"/>
    </source>
</evidence>
<sequence length="83" mass="8801">MAITHGDLPSDVAHRGGHTLDVIAMVLMIVGGLNWGLVGLFNFDLVAALFGDGTLLSRIVYTLVGLAALYGIATLTRLTRRHA</sequence>
<protein>
    <submittedName>
        <fullName evidence="2">DUF378 domain-containing protein</fullName>
    </submittedName>
</protein>
<evidence type="ECO:0000313" key="2">
    <source>
        <dbReference type="EMBL" id="NML16803.1"/>
    </source>
</evidence>
<accession>A0A848FEV9</accession>
<feature type="transmembrane region" description="Helical" evidence="1">
    <location>
        <begin position="22"/>
        <end position="43"/>
    </location>
</feature>
<reference evidence="2 3" key="1">
    <citation type="submission" date="2020-04" db="EMBL/GenBank/DDBJ databases">
        <title>Azohydromonas sp. isolated from soil.</title>
        <authorList>
            <person name="Dahal R.H."/>
        </authorList>
    </citation>
    <scope>NUCLEOTIDE SEQUENCE [LARGE SCALE GENOMIC DNA]</scope>
    <source>
        <strain evidence="2 3">G-1-1-14</strain>
    </source>
</reference>
<keyword evidence="1" id="KW-0812">Transmembrane</keyword>
<dbReference type="PANTHER" id="PTHR37304">
    <property type="entry name" value="MEMBRANE PROTEIN-RELATED"/>
    <property type="match status" value="1"/>
</dbReference>
<comment type="caution">
    <text evidence="2">The sequence shown here is derived from an EMBL/GenBank/DDBJ whole genome shotgun (WGS) entry which is preliminary data.</text>
</comment>
<feature type="transmembrane region" description="Helical" evidence="1">
    <location>
        <begin position="55"/>
        <end position="75"/>
    </location>
</feature>
<keyword evidence="3" id="KW-1185">Reference proteome</keyword>
<dbReference type="InterPro" id="IPR007211">
    <property type="entry name" value="DUF378"/>
</dbReference>
<gene>
    <name evidence="2" type="ORF">HHL10_17625</name>
</gene>
<keyword evidence="1" id="KW-1133">Transmembrane helix</keyword>
<proteinExistence type="predicted"/>
<dbReference type="AlphaFoldDB" id="A0A848FEV9"/>
<dbReference type="Pfam" id="PF04070">
    <property type="entry name" value="DUF378"/>
    <property type="match status" value="1"/>
</dbReference>
<name>A0A848FEV9_9BURK</name>
<dbReference type="Proteomes" id="UP000574067">
    <property type="component" value="Unassembled WGS sequence"/>
</dbReference>
<evidence type="ECO:0000313" key="3">
    <source>
        <dbReference type="Proteomes" id="UP000574067"/>
    </source>
</evidence>
<dbReference type="PANTHER" id="PTHR37304:SF1">
    <property type="entry name" value="MEMBRANE PROTEIN"/>
    <property type="match status" value="1"/>
</dbReference>
<organism evidence="2 3">
    <name type="scientific">Azohydromonas caseinilytica</name>
    <dbReference type="NCBI Taxonomy" id="2728836"/>
    <lineage>
        <taxon>Bacteria</taxon>
        <taxon>Pseudomonadati</taxon>
        <taxon>Pseudomonadota</taxon>
        <taxon>Betaproteobacteria</taxon>
        <taxon>Burkholderiales</taxon>
        <taxon>Sphaerotilaceae</taxon>
        <taxon>Azohydromonas</taxon>
    </lineage>
</organism>
<dbReference type="EMBL" id="JABBFW010000013">
    <property type="protein sequence ID" value="NML16803.1"/>
    <property type="molecule type" value="Genomic_DNA"/>
</dbReference>